<comment type="subcellular location">
    <subcellularLocation>
        <location evidence="1">Cell membrane</location>
        <topology evidence="1">Multi-pass membrane protein</topology>
    </subcellularLocation>
</comment>
<feature type="transmembrane region" description="Helical" evidence="7">
    <location>
        <begin position="51"/>
        <end position="73"/>
    </location>
</feature>
<name>A0A9D1DB85_9FIRM</name>
<feature type="transmembrane region" description="Helical" evidence="7">
    <location>
        <begin position="285"/>
        <end position="307"/>
    </location>
</feature>
<reference evidence="9" key="1">
    <citation type="submission" date="2020-10" db="EMBL/GenBank/DDBJ databases">
        <authorList>
            <person name="Gilroy R."/>
        </authorList>
    </citation>
    <scope>NUCLEOTIDE SEQUENCE</scope>
    <source>
        <strain evidence="9">ChiW25-3613</strain>
    </source>
</reference>
<feature type="transmembrane region" description="Helical" evidence="7">
    <location>
        <begin position="229"/>
        <end position="248"/>
    </location>
</feature>
<comment type="caution">
    <text evidence="9">The sequence shown here is derived from an EMBL/GenBank/DDBJ whole genome shotgun (WGS) entry which is preliminary data.</text>
</comment>
<feature type="transmembrane region" description="Helical" evidence="7">
    <location>
        <begin position="116"/>
        <end position="134"/>
    </location>
</feature>
<evidence type="ECO:0000256" key="7">
    <source>
        <dbReference type="SAM" id="Phobius"/>
    </source>
</evidence>
<feature type="transmembrane region" description="Helical" evidence="7">
    <location>
        <begin position="260"/>
        <end position="279"/>
    </location>
</feature>
<feature type="transmembrane region" description="Helical" evidence="7">
    <location>
        <begin position="85"/>
        <end position="110"/>
    </location>
</feature>
<feature type="transmembrane region" description="Helical" evidence="7">
    <location>
        <begin position="200"/>
        <end position="223"/>
    </location>
</feature>
<dbReference type="PANTHER" id="PTHR32322:SF18">
    <property type="entry name" value="S-ADENOSYLMETHIONINE_S-ADENOSYLHOMOCYSTEINE TRANSPORTER"/>
    <property type="match status" value="1"/>
</dbReference>
<dbReference type="EMBL" id="DVHB01000079">
    <property type="protein sequence ID" value="HIR39661.1"/>
    <property type="molecule type" value="Genomic_DNA"/>
</dbReference>
<feature type="domain" description="EamA" evidence="8">
    <location>
        <begin position="17"/>
        <end position="158"/>
    </location>
</feature>
<dbReference type="Proteomes" id="UP000824179">
    <property type="component" value="Unassembled WGS sequence"/>
</dbReference>
<evidence type="ECO:0000256" key="2">
    <source>
        <dbReference type="ARBA" id="ARBA00007362"/>
    </source>
</evidence>
<dbReference type="InterPro" id="IPR050638">
    <property type="entry name" value="AA-Vitamin_Transporters"/>
</dbReference>
<feature type="domain" description="EamA" evidence="8">
    <location>
        <begin position="170"/>
        <end position="305"/>
    </location>
</feature>
<protein>
    <submittedName>
        <fullName evidence="9">DMT family transporter</fullName>
    </submittedName>
</protein>
<keyword evidence="6 7" id="KW-0472">Membrane</keyword>
<feature type="transmembrane region" description="Helical" evidence="7">
    <location>
        <begin position="141"/>
        <end position="159"/>
    </location>
</feature>
<keyword evidence="5 7" id="KW-1133">Transmembrane helix</keyword>
<gene>
    <name evidence="9" type="ORF">IAB90_04675</name>
</gene>
<dbReference type="PANTHER" id="PTHR32322">
    <property type="entry name" value="INNER MEMBRANE TRANSPORTER"/>
    <property type="match status" value="1"/>
</dbReference>
<dbReference type="InterPro" id="IPR000620">
    <property type="entry name" value="EamA_dom"/>
</dbReference>
<keyword evidence="4 7" id="KW-0812">Transmembrane</keyword>
<evidence type="ECO:0000313" key="9">
    <source>
        <dbReference type="EMBL" id="HIR39661.1"/>
    </source>
</evidence>
<dbReference type="InterPro" id="IPR037185">
    <property type="entry name" value="EmrE-like"/>
</dbReference>
<comment type="similarity">
    <text evidence="2">Belongs to the EamA transporter family.</text>
</comment>
<sequence>MIKFDAERFFSKNIVVVFGAIICCMLWGSAFPCVKLGYTLFNVDTSSYSSLILFAGVRFTLAGVLVLIFGSITQRKILLPKRRNIWRVGVVALFQTAVQYTCFYIGLAHLTGVKSSVLNGLGVFFTIIAACFIFRTERFNLIKLLGCVLGFGGVLIMNLDGLDFTFTFVGEGLIIMSGLSAAMAAGFVKIFSKYENTTTLCGWQFFCGGIALVIIGAAAGGGIRPASGASFGMLFYLAFLSACAFTLQGHLLKYNPVSRVAVFKSTNPLFGALFSAIILGEREQLLHYTTLIALALVCGGILVINLLGDRDHSPQARLRREMKRFRVKLPQKRAKYYKNFA</sequence>
<accession>A0A9D1DB85</accession>
<feature type="transmembrane region" description="Helical" evidence="7">
    <location>
        <begin position="12"/>
        <end position="31"/>
    </location>
</feature>
<organism evidence="9 10">
    <name type="scientific">Candidatus Coproplasma stercoripullorum</name>
    <dbReference type="NCBI Taxonomy" id="2840751"/>
    <lineage>
        <taxon>Bacteria</taxon>
        <taxon>Bacillati</taxon>
        <taxon>Bacillota</taxon>
        <taxon>Clostridia</taxon>
        <taxon>Eubacteriales</taxon>
        <taxon>Candidatus Coproplasma</taxon>
    </lineage>
</organism>
<evidence type="ECO:0000256" key="6">
    <source>
        <dbReference type="ARBA" id="ARBA00023136"/>
    </source>
</evidence>
<reference evidence="9" key="2">
    <citation type="journal article" date="2021" name="PeerJ">
        <title>Extensive microbial diversity within the chicken gut microbiome revealed by metagenomics and culture.</title>
        <authorList>
            <person name="Gilroy R."/>
            <person name="Ravi A."/>
            <person name="Getino M."/>
            <person name="Pursley I."/>
            <person name="Horton D.L."/>
            <person name="Alikhan N.F."/>
            <person name="Baker D."/>
            <person name="Gharbi K."/>
            <person name="Hall N."/>
            <person name="Watson M."/>
            <person name="Adriaenssens E.M."/>
            <person name="Foster-Nyarko E."/>
            <person name="Jarju S."/>
            <person name="Secka A."/>
            <person name="Antonio M."/>
            <person name="Oren A."/>
            <person name="Chaudhuri R.R."/>
            <person name="La Ragione R."/>
            <person name="Hildebrand F."/>
            <person name="Pallen M.J."/>
        </authorList>
    </citation>
    <scope>NUCLEOTIDE SEQUENCE</scope>
    <source>
        <strain evidence="9">ChiW25-3613</strain>
    </source>
</reference>
<feature type="transmembrane region" description="Helical" evidence="7">
    <location>
        <begin position="165"/>
        <end position="188"/>
    </location>
</feature>
<evidence type="ECO:0000256" key="5">
    <source>
        <dbReference type="ARBA" id="ARBA00022989"/>
    </source>
</evidence>
<dbReference type="AlphaFoldDB" id="A0A9D1DB85"/>
<evidence type="ECO:0000256" key="4">
    <source>
        <dbReference type="ARBA" id="ARBA00022692"/>
    </source>
</evidence>
<evidence type="ECO:0000259" key="8">
    <source>
        <dbReference type="Pfam" id="PF00892"/>
    </source>
</evidence>
<dbReference type="GO" id="GO:0005886">
    <property type="term" value="C:plasma membrane"/>
    <property type="evidence" value="ECO:0007669"/>
    <property type="project" value="UniProtKB-SubCell"/>
</dbReference>
<evidence type="ECO:0000313" key="10">
    <source>
        <dbReference type="Proteomes" id="UP000824179"/>
    </source>
</evidence>
<keyword evidence="3" id="KW-1003">Cell membrane</keyword>
<proteinExistence type="inferred from homology"/>
<evidence type="ECO:0000256" key="3">
    <source>
        <dbReference type="ARBA" id="ARBA00022475"/>
    </source>
</evidence>
<dbReference type="Pfam" id="PF00892">
    <property type="entry name" value="EamA"/>
    <property type="match status" value="2"/>
</dbReference>
<evidence type="ECO:0000256" key="1">
    <source>
        <dbReference type="ARBA" id="ARBA00004651"/>
    </source>
</evidence>
<dbReference type="SUPFAM" id="SSF103481">
    <property type="entry name" value="Multidrug resistance efflux transporter EmrE"/>
    <property type="match status" value="2"/>
</dbReference>